<dbReference type="AlphaFoldDB" id="A0A1I3D4G9"/>
<evidence type="ECO:0000313" key="1">
    <source>
        <dbReference type="EMBL" id="SFH81391.1"/>
    </source>
</evidence>
<evidence type="ECO:0000313" key="2">
    <source>
        <dbReference type="Proteomes" id="UP000183639"/>
    </source>
</evidence>
<dbReference type="InterPro" id="IPR038287">
    <property type="entry name" value="Cse2_sf"/>
</dbReference>
<protein>
    <submittedName>
        <fullName evidence="1">CRISPR type I-E/ECOLI-associated protein CasB/Cse2</fullName>
    </submittedName>
</protein>
<dbReference type="EMBL" id="FOQK01000005">
    <property type="protein sequence ID" value="SFH81391.1"/>
    <property type="molecule type" value="Genomic_DNA"/>
</dbReference>
<dbReference type="Gene3D" id="1.10.520.40">
    <property type="entry name" value="CRISPR-associated protein Cse2"/>
    <property type="match status" value="1"/>
</dbReference>
<accession>A0A1I3D4G9</accession>
<dbReference type="Proteomes" id="UP000183639">
    <property type="component" value="Unassembled WGS sequence"/>
</dbReference>
<dbReference type="InterPro" id="IPR013382">
    <property type="entry name" value="CRISPR-assoc_prot_Cse2"/>
</dbReference>
<organism evidence="1 2">
    <name type="scientific">Selenomonas ruminantium</name>
    <dbReference type="NCBI Taxonomy" id="971"/>
    <lineage>
        <taxon>Bacteria</taxon>
        <taxon>Bacillati</taxon>
        <taxon>Bacillota</taxon>
        <taxon>Negativicutes</taxon>
        <taxon>Selenomonadales</taxon>
        <taxon>Selenomonadaceae</taxon>
        <taxon>Selenomonas</taxon>
    </lineage>
</organism>
<dbReference type="OrthoDB" id="160663at2"/>
<proteinExistence type="predicted"/>
<reference evidence="1 2" key="1">
    <citation type="submission" date="2016-10" db="EMBL/GenBank/DDBJ databases">
        <authorList>
            <person name="de Groot N.N."/>
        </authorList>
    </citation>
    <scope>NUCLEOTIDE SEQUENCE [LARGE SCALE GENOMIC DNA]</scope>
    <source>
        <strain evidence="1 2">Z108</strain>
    </source>
</reference>
<sequence length="170" mass="19856">MQTMKSNKSEWLLNAQESLRSRPADIVALRRAAGRTLSTAGAAALSAFYRLYPDGREEEKQFATVCLMCLWREDEWDRGQSIPKAVKSSLTAEQQQEFPRRLQVLLDMPWDTTGYFIGKLYRVARFCRSKGNVISAQNLLRDLHSWDHPDHFIQRNWVKDFYQVERKGEK</sequence>
<dbReference type="NCBIfam" id="TIGR02548">
    <property type="entry name" value="casB_cse2"/>
    <property type="match status" value="1"/>
</dbReference>
<dbReference type="Pfam" id="PF09485">
    <property type="entry name" value="CRISPR_Cse2"/>
    <property type="match status" value="1"/>
</dbReference>
<name>A0A1I3D4G9_SELRU</name>
<gene>
    <name evidence="1" type="ORF">SAMN04487861_10577</name>
</gene>